<dbReference type="Pfam" id="PF04350">
    <property type="entry name" value="PilO"/>
    <property type="match status" value="1"/>
</dbReference>
<evidence type="ECO:0000313" key="2">
    <source>
        <dbReference type="Proteomes" id="UP000727962"/>
    </source>
</evidence>
<sequence>MIRIDRTDPAPGAISLAAIVVFVGTLAFLVLSPAPSIAKAATAQRAELASAYDSLESAKQTTKAAAAKMDASVWQMPQQAVGPAALAQVTTTAKGRGLRLASFRPEKADAVEGLTRLPFQVSVEGTYLAVLGFARDIEAGGSKLAINNIQISASEGASDKVSATMALYAYLKGEELGHA</sequence>
<dbReference type="GO" id="GO:0043107">
    <property type="term" value="P:type IV pilus-dependent motility"/>
    <property type="evidence" value="ECO:0007669"/>
    <property type="project" value="InterPro"/>
</dbReference>
<dbReference type="EMBL" id="JACOSL010000038">
    <property type="protein sequence ID" value="MBI1756690.1"/>
    <property type="molecule type" value="Genomic_DNA"/>
</dbReference>
<dbReference type="GO" id="GO:0043683">
    <property type="term" value="P:type IV pilus assembly"/>
    <property type="evidence" value="ECO:0007669"/>
    <property type="project" value="InterPro"/>
</dbReference>
<organism evidence="1 2">
    <name type="scientific">Fimbriimonas ginsengisoli</name>
    <dbReference type="NCBI Taxonomy" id="1005039"/>
    <lineage>
        <taxon>Bacteria</taxon>
        <taxon>Bacillati</taxon>
        <taxon>Armatimonadota</taxon>
        <taxon>Fimbriimonadia</taxon>
        <taxon>Fimbriimonadales</taxon>
        <taxon>Fimbriimonadaceae</taxon>
        <taxon>Fimbriimonas</taxon>
    </lineage>
</organism>
<dbReference type="AlphaFoldDB" id="A0A931PVW7"/>
<accession>A0A931PVW7</accession>
<dbReference type="Proteomes" id="UP000727962">
    <property type="component" value="Unassembled WGS sequence"/>
</dbReference>
<dbReference type="InterPro" id="IPR007445">
    <property type="entry name" value="PilO"/>
</dbReference>
<proteinExistence type="predicted"/>
<dbReference type="Gene3D" id="3.30.70.60">
    <property type="match status" value="1"/>
</dbReference>
<evidence type="ECO:0000313" key="1">
    <source>
        <dbReference type="EMBL" id="MBI1756690.1"/>
    </source>
</evidence>
<protein>
    <submittedName>
        <fullName evidence="1">Type 4a pilus biogenesis protein PilO</fullName>
    </submittedName>
</protein>
<name>A0A931PVW7_FIMGI</name>
<comment type="caution">
    <text evidence="1">The sequence shown here is derived from an EMBL/GenBank/DDBJ whole genome shotgun (WGS) entry which is preliminary data.</text>
</comment>
<reference evidence="1" key="1">
    <citation type="submission" date="2020-07" db="EMBL/GenBank/DDBJ databases">
        <title>Huge and variable diversity of episymbiotic CPR bacteria and DPANN archaea in groundwater ecosystems.</title>
        <authorList>
            <person name="He C.Y."/>
            <person name="Keren R."/>
            <person name="Whittaker M."/>
            <person name="Farag I.F."/>
            <person name="Doudna J."/>
            <person name="Cate J.H.D."/>
            <person name="Banfield J.F."/>
        </authorList>
    </citation>
    <scope>NUCLEOTIDE SEQUENCE</scope>
    <source>
        <strain evidence="1">NC_groundwater_17_Pr7_B-0.1um_64_12</strain>
    </source>
</reference>
<gene>
    <name evidence="1" type="primary">pilO</name>
    <name evidence="1" type="ORF">HYR64_06235</name>
</gene>
<dbReference type="InterPro" id="IPR014717">
    <property type="entry name" value="Transl_elong_EF1B/ribsomal_bS6"/>
</dbReference>